<dbReference type="AlphaFoldDB" id="A0A7T9I2A9"/>
<dbReference type="EMBL" id="CP064981">
    <property type="protein sequence ID" value="QQR92557.1"/>
    <property type="molecule type" value="Genomic_DNA"/>
</dbReference>
<gene>
    <name evidence="1" type="ORF">IPJ89_05425</name>
</gene>
<reference evidence="1" key="1">
    <citation type="submission" date="2020-11" db="EMBL/GenBank/DDBJ databases">
        <title>Connecting structure to function with the recovery of over 1000 high-quality activated sludge metagenome-assembled genomes encoding full-length rRNA genes using long-read sequencing.</title>
        <authorList>
            <person name="Singleton C.M."/>
            <person name="Petriglieri F."/>
            <person name="Kristensen J.M."/>
            <person name="Kirkegaard R.H."/>
            <person name="Michaelsen T.Y."/>
            <person name="Andersen M.H."/>
            <person name="Karst S.M."/>
            <person name="Dueholm M.S."/>
            <person name="Nielsen P.H."/>
            <person name="Albertsen M."/>
        </authorList>
    </citation>
    <scope>NUCLEOTIDE SEQUENCE</scope>
    <source>
        <strain evidence="1">Fred_18-Q3-R57-64_BAT3C.431</strain>
    </source>
</reference>
<name>A0A7T9I2A9_9ARCH</name>
<sequence length="165" mass="19056">MKNPRKRARNYLGVDEKIRSPTRYERLLRASNLELRIRPAEETLADIIAAGKKTRHINIDMPNPIKMKSTIETVIRAAPQILFPNSKIFIASEDESVIAHAVAAAKRYGLRTQKMAELQRIQTPRGLIYPRRATAFMREYMRITGNPIYRIAIIFTPKTARRNQK</sequence>
<evidence type="ECO:0000313" key="1">
    <source>
        <dbReference type="EMBL" id="QQR92557.1"/>
    </source>
</evidence>
<protein>
    <submittedName>
        <fullName evidence="1">Uncharacterized protein</fullName>
    </submittedName>
</protein>
<proteinExistence type="predicted"/>
<dbReference type="Proteomes" id="UP000596004">
    <property type="component" value="Chromosome"/>
</dbReference>
<organism evidence="1">
    <name type="scientific">Candidatus Iainarchaeum sp</name>
    <dbReference type="NCBI Taxonomy" id="3101447"/>
    <lineage>
        <taxon>Archaea</taxon>
        <taxon>Candidatus Iainarchaeota</taxon>
        <taxon>Candidatus Iainarchaeia</taxon>
        <taxon>Candidatus Iainarchaeales</taxon>
        <taxon>Candidatus Iainarchaeaceae</taxon>
        <taxon>Candidatus Iainarchaeum</taxon>
    </lineage>
</organism>
<accession>A0A7T9I2A9</accession>